<dbReference type="Proteomes" id="UP001530293">
    <property type="component" value="Unassembled WGS sequence"/>
</dbReference>
<comment type="caution">
    <text evidence="2">The sequence shown here is derived from an EMBL/GenBank/DDBJ whole genome shotgun (WGS) entry which is preliminary data.</text>
</comment>
<sequence length="591" mass="63285">MILCCLGIVSTLIPFAGAFTSPSSLLVPRVLPVPVPGTSCSHNDASIASIKSTTPTPTALYMVPYTPPEETEVPKSKSKLPKPKIGDIVRYHDIDGGQATGQVLVGKISLIQAIRPSSSSTTTTPQNNADGTNKWLVEITEMEDVGDGYYAEYPSRKRRKSALRKLEEIAPLPASFVRSEDAFKIPMERGTNRPLPSHVGYNLVDYEGPMAVPINQDVVQADSENYQQIKLSLLRNAAIAGAAGTVGVDLFRGTEDAIIYAAGALAGVAYLFFLGIKTDTLGGTDSKLGANVSNLRFVFPALVVGGVAVNNVLRGDANPVSSPGLFSTVTPEQFGAAMIGFLTYRVPLFVSQLSPVVSDSASDMIPGSAGMAMRMAADAKKRGIDMSSLNNSLSSTDNLVTVLLVSGPEGTGKTTLVNKLLEQDNRFVRPILLDRISDAVKFERLEQRGELLDTDASGRYALSREGVLEAAAKATSESGTEDMAKKVVVVDADVNLARKLVNLSGARLIGVWIGLDNLEKFESRLKAKIASGGITIPDDETEESILRAKVRQVVKDIEYGVVSGVFEFTILNEDIEESMKQLKEAASYCFK</sequence>
<keyword evidence="1" id="KW-0732">Signal</keyword>
<dbReference type="EMBL" id="JALLBG020000087">
    <property type="protein sequence ID" value="KAL3766332.1"/>
    <property type="molecule type" value="Genomic_DNA"/>
</dbReference>
<dbReference type="Gene3D" id="3.40.50.300">
    <property type="entry name" value="P-loop containing nucleotide triphosphate hydrolases"/>
    <property type="match status" value="1"/>
</dbReference>
<evidence type="ECO:0000256" key="1">
    <source>
        <dbReference type="SAM" id="SignalP"/>
    </source>
</evidence>
<organism evidence="2 3">
    <name type="scientific">Discostella pseudostelligera</name>
    <dbReference type="NCBI Taxonomy" id="259834"/>
    <lineage>
        <taxon>Eukaryota</taxon>
        <taxon>Sar</taxon>
        <taxon>Stramenopiles</taxon>
        <taxon>Ochrophyta</taxon>
        <taxon>Bacillariophyta</taxon>
        <taxon>Coscinodiscophyceae</taxon>
        <taxon>Thalassiosirophycidae</taxon>
        <taxon>Stephanodiscales</taxon>
        <taxon>Stephanodiscaceae</taxon>
        <taxon>Discostella</taxon>
    </lineage>
</organism>
<dbReference type="SUPFAM" id="SSF52540">
    <property type="entry name" value="P-loop containing nucleoside triphosphate hydrolases"/>
    <property type="match status" value="1"/>
</dbReference>
<protein>
    <recommendedName>
        <fullName evidence="4">Guanylate kinase-like domain-containing protein</fullName>
    </recommendedName>
</protein>
<evidence type="ECO:0000313" key="3">
    <source>
        <dbReference type="Proteomes" id="UP001530293"/>
    </source>
</evidence>
<evidence type="ECO:0008006" key="4">
    <source>
        <dbReference type="Google" id="ProtNLM"/>
    </source>
</evidence>
<proteinExistence type="predicted"/>
<gene>
    <name evidence="2" type="ORF">ACHAWU_005724</name>
</gene>
<reference evidence="2 3" key="1">
    <citation type="submission" date="2024-10" db="EMBL/GenBank/DDBJ databases">
        <title>Updated reference genomes for cyclostephanoid diatoms.</title>
        <authorList>
            <person name="Roberts W.R."/>
            <person name="Alverson A.J."/>
        </authorList>
    </citation>
    <scope>NUCLEOTIDE SEQUENCE [LARGE SCALE GENOMIC DNA]</scope>
    <source>
        <strain evidence="2 3">AJA232-27</strain>
    </source>
</reference>
<feature type="chain" id="PRO_5044782937" description="Guanylate kinase-like domain-containing protein" evidence="1">
    <location>
        <begin position="19"/>
        <end position="591"/>
    </location>
</feature>
<dbReference type="InterPro" id="IPR027417">
    <property type="entry name" value="P-loop_NTPase"/>
</dbReference>
<accession>A0ABD3MRM8</accession>
<dbReference type="AlphaFoldDB" id="A0ABD3MRM8"/>
<evidence type="ECO:0000313" key="2">
    <source>
        <dbReference type="EMBL" id="KAL3766332.1"/>
    </source>
</evidence>
<name>A0ABD3MRM8_9STRA</name>
<keyword evidence="3" id="KW-1185">Reference proteome</keyword>
<feature type="signal peptide" evidence="1">
    <location>
        <begin position="1"/>
        <end position="18"/>
    </location>
</feature>